<sequence length="219" mass="24436">MDLTIVLSTLVPVISMNNDGKNQSDFSVGLKHRAISSQGKGKTFSWVGAVSAIDIDEEQFGRNPSLQSNCSWEDKLAQLFPMGYCDYWKKMRKYSGKWGDHVTLQAAIDWRDAVMARDVMQLLEMTLLQVNGHINDEHDPRDLSALLAHGTFAEPNATHTMLAYASSPPSWDRSANSRRLGFWKRFSQSCDANSIQTSLGDTNTTWTKCIACHSSLEAS</sequence>
<protein>
    <submittedName>
        <fullName evidence="1">Uncharacterized protein</fullName>
    </submittedName>
</protein>
<evidence type="ECO:0000313" key="2">
    <source>
        <dbReference type="Proteomes" id="UP000743370"/>
    </source>
</evidence>
<comment type="caution">
    <text evidence="1">The sequence shown here is derived from an EMBL/GenBank/DDBJ whole genome shotgun (WGS) entry which is preliminary data.</text>
</comment>
<dbReference type="AlphaFoldDB" id="A0A8T0JXT4"/>
<organism evidence="1 2">
    <name type="scientific">Phaseolus angularis</name>
    <name type="common">Azuki bean</name>
    <name type="synonym">Vigna angularis</name>
    <dbReference type="NCBI Taxonomy" id="3914"/>
    <lineage>
        <taxon>Eukaryota</taxon>
        <taxon>Viridiplantae</taxon>
        <taxon>Streptophyta</taxon>
        <taxon>Embryophyta</taxon>
        <taxon>Tracheophyta</taxon>
        <taxon>Spermatophyta</taxon>
        <taxon>Magnoliopsida</taxon>
        <taxon>eudicotyledons</taxon>
        <taxon>Gunneridae</taxon>
        <taxon>Pentapetalae</taxon>
        <taxon>rosids</taxon>
        <taxon>fabids</taxon>
        <taxon>Fabales</taxon>
        <taxon>Fabaceae</taxon>
        <taxon>Papilionoideae</taxon>
        <taxon>50 kb inversion clade</taxon>
        <taxon>NPAAA clade</taxon>
        <taxon>indigoferoid/millettioid clade</taxon>
        <taxon>Phaseoleae</taxon>
        <taxon>Vigna</taxon>
    </lineage>
</organism>
<name>A0A8T0JXT4_PHAAN</name>
<reference evidence="1 2" key="1">
    <citation type="submission" date="2020-05" db="EMBL/GenBank/DDBJ databases">
        <title>Vigna angularis (adzuki bean) Var. LongXiaoDou No. 4 denovo assembly.</title>
        <authorList>
            <person name="Xiang H."/>
        </authorList>
    </citation>
    <scope>NUCLEOTIDE SEQUENCE [LARGE SCALE GENOMIC DNA]</scope>
    <source>
        <tissue evidence="1">Leaf</tissue>
    </source>
</reference>
<evidence type="ECO:0000313" key="1">
    <source>
        <dbReference type="EMBL" id="KAG2384441.1"/>
    </source>
</evidence>
<gene>
    <name evidence="1" type="ORF">HKW66_Vig0147950</name>
</gene>
<dbReference type="EMBL" id="JABFOF010000008">
    <property type="protein sequence ID" value="KAG2384441.1"/>
    <property type="molecule type" value="Genomic_DNA"/>
</dbReference>
<accession>A0A8T0JXT4</accession>
<dbReference type="Proteomes" id="UP000743370">
    <property type="component" value="Unassembled WGS sequence"/>
</dbReference>
<proteinExistence type="predicted"/>